<accession>A0ABX2QYC6</accession>
<proteinExistence type="predicted"/>
<dbReference type="RefSeq" id="WP_177060504.1">
    <property type="nucleotide sequence ID" value="NZ_JACARY010000040.1"/>
</dbReference>
<sequence>MSGKQTALSDGTRYEPALPIDAIEPLDAFNKDEFADYIYSEFTASEKIYEPLKDLLAAYRIEPGQILGTEYPENENTAELFQFEQAKLLVLARMMSVQNNKWRSIISRSKPTMSAVLGSSAPSSLAQKEKIELSRYYISLLKGGIPEAQLDSAQPLLESVKGEAFEGGHFEMLGSTMSTYTANFITARQREIVVTSNKQHHRMDPVKGYKHWPSDVSPAFGAAEAVHRARDGFVSMLELQAPDADKDMARVRLLKDFFLDAESSYWEETHQLNMAIQGDLPPELGRLNLLMTRDQVSERVAQAFDVDPDDLSADLLAEAECLIWLYGLKHCPFTVERIDASRNEYFEGNRVPHYVAIAAVILNHLRLTHKNIKINVPGETYGKVPVYKAFREALRDAGVDVSLGVEANKAQLAHVFRDMDTKAMTYMTSLFSIATNADDGQAKFLRMDYVPAQAEVRAWRTELLAELPQMLKAYSCRTAYMLICTFACVMRDCTRNPLG</sequence>
<dbReference type="Proteomes" id="UP000572863">
    <property type="component" value="Unassembled WGS sequence"/>
</dbReference>
<comment type="caution">
    <text evidence="1">The sequence shown here is derived from an EMBL/GenBank/DDBJ whole genome shotgun (WGS) entry which is preliminary data.</text>
</comment>
<evidence type="ECO:0000313" key="1">
    <source>
        <dbReference type="EMBL" id="NWD96478.1"/>
    </source>
</evidence>
<gene>
    <name evidence="1" type="ORF">HX871_18805</name>
</gene>
<keyword evidence="2" id="KW-1185">Reference proteome</keyword>
<evidence type="ECO:0000313" key="2">
    <source>
        <dbReference type="Proteomes" id="UP000572863"/>
    </source>
</evidence>
<reference evidence="1 2" key="1">
    <citation type="submission" date="2020-04" db="EMBL/GenBank/DDBJ databases">
        <title>Molecular characterization of pseudomonads from Agaricus bisporus reveal novel blotch 2 pathogens in Western Europe.</title>
        <authorList>
            <person name="Taparia T."/>
            <person name="Krijger M."/>
            <person name="Haynes E."/>
            <person name="Elpinstone J.G."/>
            <person name="Noble R."/>
            <person name="Van Der Wolf J."/>
        </authorList>
    </citation>
    <scope>NUCLEOTIDE SEQUENCE [LARGE SCALE GENOMIC DNA]</scope>
    <source>
        <strain evidence="1 2">P7774</strain>
    </source>
</reference>
<name>A0ABX2QYC6_9PSED</name>
<dbReference type="EMBL" id="JACARY010000040">
    <property type="protein sequence ID" value="NWD96478.1"/>
    <property type="molecule type" value="Genomic_DNA"/>
</dbReference>
<organism evidence="1 2">
    <name type="scientific">Pseudomonas reactans</name>
    <dbReference type="NCBI Taxonomy" id="117680"/>
    <lineage>
        <taxon>Bacteria</taxon>
        <taxon>Pseudomonadati</taxon>
        <taxon>Pseudomonadota</taxon>
        <taxon>Gammaproteobacteria</taxon>
        <taxon>Pseudomonadales</taxon>
        <taxon>Pseudomonadaceae</taxon>
        <taxon>Pseudomonas</taxon>
    </lineage>
</organism>
<protein>
    <submittedName>
        <fullName evidence="1">Uncharacterized protein</fullName>
    </submittedName>
</protein>